<reference evidence="1 2" key="1">
    <citation type="submission" date="2021-06" db="EMBL/GenBank/DDBJ databases">
        <authorList>
            <person name="Palmer J.M."/>
        </authorList>
    </citation>
    <scope>NUCLEOTIDE SEQUENCE [LARGE SCALE GENOMIC DNA]</scope>
    <source>
        <strain evidence="2">if_2019</strain>
        <tissue evidence="1">Muscle</tissue>
    </source>
</reference>
<dbReference type="EMBL" id="JAHRIQ010024802">
    <property type="protein sequence ID" value="MEQ2229286.1"/>
    <property type="molecule type" value="Genomic_DNA"/>
</dbReference>
<sequence>MSWTRSRLKHFTVFSPLRAFSNLRESSTSRSTLTAFPDVLSFASLPVHPPTSHNTTWKGQQQGATLSAPPPFLSTSASVALLTFPGQTSPSNHRLGLSRDAQTFLSPDPFSSSSGGNPPHLTPLGVEEKWLYSKLLLDGRAPHPISKGDLDNNVTKHAIYHLPYNL</sequence>
<dbReference type="Proteomes" id="UP001482620">
    <property type="component" value="Unassembled WGS sequence"/>
</dbReference>
<proteinExistence type="predicted"/>
<name>A0ABV0TA26_9TELE</name>
<accession>A0ABV0TA26</accession>
<keyword evidence="2" id="KW-1185">Reference proteome</keyword>
<gene>
    <name evidence="1" type="ORF">ILYODFUR_017373</name>
</gene>
<organism evidence="1 2">
    <name type="scientific">Ilyodon furcidens</name>
    <name type="common">goldbreast splitfin</name>
    <dbReference type="NCBI Taxonomy" id="33524"/>
    <lineage>
        <taxon>Eukaryota</taxon>
        <taxon>Metazoa</taxon>
        <taxon>Chordata</taxon>
        <taxon>Craniata</taxon>
        <taxon>Vertebrata</taxon>
        <taxon>Euteleostomi</taxon>
        <taxon>Actinopterygii</taxon>
        <taxon>Neopterygii</taxon>
        <taxon>Teleostei</taxon>
        <taxon>Neoteleostei</taxon>
        <taxon>Acanthomorphata</taxon>
        <taxon>Ovalentaria</taxon>
        <taxon>Atherinomorphae</taxon>
        <taxon>Cyprinodontiformes</taxon>
        <taxon>Goodeidae</taxon>
        <taxon>Ilyodon</taxon>
    </lineage>
</organism>
<comment type="caution">
    <text evidence="1">The sequence shown here is derived from an EMBL/GenBank/DDBJ whole genome shotgun (WGS) entry which is preliminary data.</text>
</comment>
<evidence type="ECO:0000313" key="1">
    <source>
        <dbReference type="EMBL" id="MEQ2229286.1"/>
    </source>
</evidence>
<protein>
    <submittedName>
        <fullName evidence="1">Uncharacterized protein</fullName>
    </submittedName>
</protein>
<evidence type="ECO:0000313" key="2">
    <source>
        <dbReference type="Proteomes" id="UP001482620"/>
    </source>
</evidence>